<dbReference type="AlphaFoldDB" id="A0AAD7JV53"/>
<dbReference type="Proteomes" id="UP001215598">
    <property type="component" value="Unassembled WGS sequence"/>
</dbReference>
<feature type="region of interest" description="Disordered" evidence="1">
    <location>
        <begin position="52"/>
        <end position="85"/>
    </location>
</feature>
<feature type="region of interest" description="Disordered" evidence="1">
    <location>
        <begin position="317"/>
        <end position="361"/>
    </location>
</feature>
<evidence type="ECO:0000313" key="2">
    <source>
        <dbReference type="EMBL" id="KAJ7772483.1"/>
    </source>
</evidence>
<organism evidence="2 3">
    <name type="scientific">Mycena metata</name>
    <dbReference type="NCBI Taxonomy" id="1033252"/>
    <lineage>
        <taxon>Eukaryota</taxon>
        <taxon>Fungi</taxon>
        <taxon>Dikarya</taxon>
        <taxon>Basidiomycota</taxon>
        <taxon>Agaricomycotina</taxon>
        <taxon>Agaricomycetes</taxon>
        <taxon>Agaricomycetidae</taxon>
        <taxon>Agaricales</taxon>
        <taxon>Marasmiineae</taxon>
        <taxon>Mycenaceae</taxon>
        <taxon>Mycena</taxon>
    </lineage>
</organism>
<keyword evidence="3" id="KW-1185">Reference proteome</keyword>
<sequence length="552" mass="61332">MHLETRMVQSGTKNQRLYILGLDPTICAVLLVRRIAGGSAMTRRCHSRVYQHGGLHPRHRVNKQTVKPPEETDRGNNRSGTRIHTNSTVRTTFAPPWRRNEAGKSGRRRASQWWRIDDCGDPPADALNVEIQRTSSRPSPVLCIPRRIPPVSWTSGNAPCRRLGIQFSFFLPALPPTRLHNSAFESEWCFRLLASCFQRTMRVEGGRVFGDLQNGKRKTEALWVVPGDLKPLINSRDFDLVGEPWRSHGLVEEGSKGRISLITGITRGPGHVRQRQLLQPPSPPICPRRFSSTAGGAYTYAYPERLAHAHWRRSPDIGSKEDTLGTNSGAYSATTTTVSATSIQRQSQQQHSTPSVSRLRPRTHTHAYAPNANVNAAADIDAYEPRGGGKGGGDARSRTAVAHGGCVAEGDFFSPLALVGASAHISAHPYARCMSRSPPVYIVLIAHGDYRWAKEHVYCPLGIFWTAYIVLWVHTSVFPPRVWCLWARFWRIYYAFERIRGAGGHAYVLGFHPAAAVLFAHTAFFSSTPAGRLAETHVAFLGRILLAHIPCF</sequence>
<proteinExistence type="predicted"/>
<accession>A0AAD7JV53</accession>
<feature type="compositionally biased region" description="Basic residues" evidence="1">
    <location>
        <begin position="52"/>
        <end position="62"/>
    </location>
</feature>
<dbReference type="EMBL" id="JARKIB010000014">
    <property type="protein sequence ID" value="KAJ7772483.1"/>
    <property type="molecule type" value="Genomic_DNA"/>
</dbReference>
<comment type="caution">
    <text evidence="2">The sequence shown here is derived from an EMBL/GenBank/DDBJ whole genome shotgun (WGS) entry which is preliminary data.</text>
</comment>
<name>A0AAD7JV53_9AGAR</name>
<protein>
    <submittedName>
        <fullName evidence="2">Uncharacterized protein</fullName>
    </submittedName>
</protein>
<gene>
    <name evidence="2" type="ORF">B0H16DRAFT_1451552</name>
</gene>
<feature type="compositionally biased region" description="Polar residues" evidence="1">
    <location>
        <begin position="343"/>
        <end position="356"/>
    </location>
</feature>
<evidence type="ECO:0000313" key="3">
    <source>
        <dbReference type="Proteomes" id="UP001215598"/>
    </source>
</evidence>
<feature type="compositionally biased region" description="Low complexity" evidence="1">
    <location>
        <begin position="330"/>
        <end position="342"/>
    </location>
</feature>
<reference evidence="2" key="1">
    <citation type="submission" date="2023-03" db="EMBL/GenBank/DDBJ databases">
        <title>Massive genome expansion in bonnet fungi (Mycena s.s.) driven by repeated elements and novel gene families across ecological guilds.</title>
        <authorList>
            <consortium name="Lawrence Berkeley National Laboratory"/>
            <person name="Harder C.B."/>
            <person name="Miyauchi S."/>
            <person name="Viragh M."/>
            <person name="Kuo A."/>
            <person name="Thoen E."/>
            <person name="Andreopoulos B."/>
            <person name="Lu D."/>
            <person name="Skrede I."/>
            <person name="Drula E."/>
            <person name="Henrissat B."/>
            <person name="Morin E."/>
            <person name="Kohler A."/>
            <person name="Barry K."/>
            <person name="LaButti K."/>
            <person name="Morin E."/>
            <person name="Salamov A."/>
            <person name="Lipzen A."/>
            <person name="Mereny Z."/>
            <person name="Hegedus B."/>
            <person name="Baldrian P."/>
            <person name="Stursova M."/>
            <person name="Weitz H."/>
            <person name="Taylor A."/>
            <person name="Grigoriev I.V."/>
            <person name="Nagy L.G."/>
            <person name="Martin F."/>
            <person name="Kauserud H."/>
        </authorList>
    </citation>
    <scope>NUCLEOTIDE SEQUENCE</scope>
    <source>
        <strain evidence="2">CBHHK182m</strain>
    </source>
</reference>
<evidence type="ECO:0000256" key="1">
    <source>
        <dbReference type="SAM" id="MobiDB-lite"/>
    </source>
</evidence>